<dbReference type="InterPro" id="IPR014155">
    <property type="entry name" value="VirB11"/>
</dbReference>
<evidence type="ECO:0000256" key="1">
    <source>
        <dbReference type="ARBA" id="ARBA00006611"/>
    </source>
</evidence>
<dbReference type="GO" id="GO:0016887">
    <property type="term" value="F:ATP hydrolysis activity"/>
    <property type="evidence" value="ECO:0007669"/>
    <property type="project" value="InterPro"/>
</dbReference>
<dbReference type="GO" id="GO:0044097">
    <property type="term" value="P:secretion by the type IV secretion system"/>
    <property type="evidence" value="ECO:0007669"/>
    <property type="project" value="InterPro"/>
</dbReference>
<gene>
    <name evidence="4" type="ORF">BKK52_11390</name>
</gene>
<organism evidence="4 5">
    <name type="scientific">Rodentibacter trehalosifermentans</name>
    <dbReference type="NCBI Taxonomy" id="1908263"/>
    <lineage>
        <taxon>Bacteria</taxon>
        <taxon>Pseudomonadati</taxon>
        <taxon>Pseudomonadota</taxon>
        <taxon>Gammaproteobacteria</taxon>
        <taxon>Pasteurellales</taxon>
        <taxon>Pasteurellaceae</taxon>
        <taxon>Rodentibacter</taxon>
    </lineage>
</organism>
<keyword evidence="2" id="KW-0547">Nucleotide-binding</keyword>
<proteinExistence type="inferred from homology"/>
<name>A0A1V3IWN1_9PAST</name>
<dbReference type="InterPro" id="IPR050921">
    <property type="entry name" value="T4SS_GSP_E_ATPase"/>
</dbReference>
<comment type="similarity">
    <text evidence="1 2">Belongs to the GSP E family.</text>
</comment>
<dbReference type="Proteomes" id="UP000189161">
    <property type="component" value="Unassembled WGS sequence"/>
</dbReference>
<comment type="function">
    <text evidence="2">Part of the Type IV secretion system.</text>
</comment>
<dbReference type="CDD" id="cd01130">
    <property type="entry name" value="VirB11-like_ATPase"/>
    <property type="match status" value="1"/>
</dbReference>
<protein>
    <recommendedName>
        <fullName evidence="2">Type IV secretion system protein</fullName>
    </recommendedName>
</protein>
<dbReference type="OrthoDB" id="9810761at2"/>
<dbReference type="InterPro" id="IPR001482">
    <property type="entry name" value="T2SS/T4SS_dom"/>
</dbReference>
<dbReference type="InterPro" id="IPR027417">
    <property type="entry name" value="P-loop_NTPase"/>
</dbReference>
<dbReference type="GO" id="GO:0043684">
    <property type="term" value="C:type IV secretion system complex"/>
    <property type="evidence" value="ECO:0007669"/>
    <property type="project" value="UniProtKB-UniRule"/>
</dbReference>
<evidence type="ECO:0000313" key="5">
    <source>
        <dbReference type="Proteomes" id="UP000189161"/>
    </source>
</evidence>
<dbReference type="AlphaFoldDB" id="A0A1V3IWN1"/>
<keyword evidence="5" id="KW-1185">Reference proteome</keyword>
<sequence>MIDRSTVARSLLKKVGIQKFLDMDGITEVAVNQGGTIFFERGNGWEYEDAPETNYKNLKALADTLTVFSGLHNTLDATNPIASVVLPDGERGQIITAPATEANTISFTLRKPSKSRFTLEDYQNSGRFSKIKEAEAYQKGSIPDYMQEMKKCQKTGDYARFFKIAAEHYLNVIAVGGTGSGKTTFAKTYADLFPRDRRIITLEDVHELSLPYHKNHLHLFFDSDYQKTGGISPKELIKSAMRMKPDHLFLTELRGDETWNYFEALNTGHSGSITSTHANDTRATIPRLTTLVMQSDIGKVLGEAYIQKTLSTSLDVICYFEKTYMTELLFEPEKKLELLYG</sequence>
<dbReference type="GO" id="GO:0005524">
    <property type="term" value="F:ATP binding"/>
    <property type="evidence" value="ECO:0007669"/>
    <property type="project" value="UniProtKB-UniRule"/>
</dbReference>
<dbReference type="SUPFAM" id="SSF52540">
    <property type="entry name" value="P-loop containing nucleoside triphosphate hydrolases"/>
    <property type="match status" value="1"/>
</dbReference>
<dbReference type="NCBIfam" id="TIGR02788">
    <property type="entry name" value="VirB11"/>
    <property type="match status" value="1"/>
</dbReference>
<reference evidence="4 5" key="1">
    <citation type="submission" date="2016-10" db="EMBL/GenBank/DDBJ databases">
        <title>Rodentibacter gen. nov. and new species.</title>
        <authorList>
            <person name="Christensen H."/>
        </authorList>
    </citation>
    <scope>NUCLEOTIDE SEQUENCE [LARGE SCALE GENOMIC DNA]</scope>
    <source>
        <strain evidence="4 5">H1987082031</strain>
    </source>
</reference>
<dbReference type="PANTHER" id="PTHR30486">
    <property type="entry name" value="TWITCHING MOTILITY PROTEIN PILT"/>
    <property type="match status" value="1"/>
</dbReference>
<keyword evidence="2" id="KW-0067">ATP-binding</keyword>
<dbReference type="Pfam" id="PF00437">
    <property type="entry name" value="T2SSE"/>
    <property type="match status" value="1"/>
</dbReference>
<feature type="domain" description="Bacterial type II secretion system protein E" evidence="3">
    <location>
        <begin position="158"/>
        <end position="317"/>
    </location>
</feature>
<dbReference type="Gene3D" id="3.40.50.300">
    <property type="entry name" value="P-loop containing nucleotide triphosphate hydrolases"/>
    <property type="match status" value="1"/>
</dbReference>
<accession>A0A1V3IWN1</accession>
<comment type="caution">
    <text evidence="4">The sequence shown here is derived from an EMBL/GenBank/DDBJ whole genome shotgun (WGS) entry which is preliminary data.</text>
</comment>
<dbReference type="PANTHER" id="PTHR30486:SF6">
    <property type="entry name" value="TYPE IV PILUS RETRACTATION ATPASE PILT"/>
    <property type="match status" value="1"/>
</dbReference>
<evidence type="ECO:0000313" key="4">
    <source>
        <dbReference type="EMBL" id="OOF46538.1"/>
    </source>
</evidence>
<dbReference type="EMBL" id="MLHL01000071">
    <property type="protein sequence ID" value="OOF46538.1"/>
    <property type="molecule type" value="Genomic_DNA"/>
</dbReference>
<evidence type="ECO:0000259" key="3">
    <source>
        <dbReference type="Pfam" id="PF00437"/>
    </source>
</evidence>
<evidence type="ECO:0000256" key="2">
    <source>
        <dbReference type="RuleBase" id="RU366071"/>
    </source>
</evidence>
<dbReference type="Gene3D" id="3.30.450.90">
    <property type="match status" value="1"/>
</dbReference>